<keyword evidence="2" id="KW-1185">Reference proteome</keyword>
<dbReference type="SUPFAM" id="SSF51219">
    <property type="entry name" value="TRAP-like"/>
    <property type="match status" value="1"/>
</dbReference>
<proteinExistence type="predicted"/>
<accession>A0ABQ1UK19</accession>
<dbReference type="PANTHER" id="PTHR38074:SF1">
    <property type="entry name" value="ALTERED INHERITANCE OF MITOCHONDRIA PROTEIN 24, MITOCHONDRIAL"/>
    <property type="match status" value="1"/>
</dbReference>
<name>A0ABQ1UK19_9NOCA</name>
<dbReference type="Proteomes" id="UP000632454">
    <property type="component" value="Unassembled WGS sequence"/>
</dbReference>
<gene>
    <name evidence="1" type="ORF">GCM10007298_15090</name>
</gene>
<dbReference type="Gene3D" id="3.60.160.10">
    <property type="entry name" value="Mitochondrial biogenesis AIM24"/>
    <property type="match status" value="1"/>
</dbReference>
<dbReference type="EMBL" id="BMCS01000001">
    <property type="protein sequence ID" value="GGF20055.1"/>
    <property type="molecule type" value="Genomic_DNA"/>
</dbReference>
<dbReference type="InterPro" id="IPR016031">
    <property type="entry name" value="Trp_RNA-bd_attenuator-like_dom"/>
</dbReference>
<evidence type="ECO:0000313" key="2">
    <source>
        <dbReference type="Proteomes" id="UP000632454"/>
    </source>
</evidence>
<organism evidence="1 2">
    <name type="scientific">Williamsia phyllosphaerae</name>
    <dbReference type="NCBI Taxonomy" id="885042"/>
    <lineage>
        <taxon>Bacteria</taxon>
        <taxon>Bacillati</taxon>
        <taxon>Actinomycetota</taxon>
        <taxon>Actinomycetes</taxon>
        <taxon>Mycobacteriales</taxon>
        <taxon>Nocardiaceae</taxon>
        <taxon>Williamsia</taxon>
    </lineage>
</organism>
<dbReference type="PANTHER" id="PTHR38074">
    <property type="entry name" value="ALTERED INHERITANCE OF MITOCHONDRIA PROTEIN 24, MITOCHONDRIAL"/>
    <property type="match status" value="1"/>
</dbReference>
<sequence length="236" mass="24091">MVFEQINSKVVKVNVYRAGGVVARKGAMLFYTGDVHFSPHMIPGAAQMGGGAAGMGALAGMAGRMLRGEQEKTMLAQGMGDVHYGFAGLAVHVIDMPQGGSVTVDASRMLAHTAGLQASIVSIQAQSSGGGGGLMRGLRGAATGALTGNGLFTTQLQGQGAVVLLAHGEVMELRVGGPDPVVVDPQAFVGTLGNVQTQLKSAMSWRDAVGRGAGEAMQLHCLGDGIVYVQASEEKL</sequence>
<evidence type="ECO:0000313" key="1">
    <source>
        <dbReference type="EMBL" id="GGF20055.1"/>
    </source>
</evidence>
<evidence type="ECO:0008006" key="3">
    <source>
        <dbReference type="Google" id="ProtNLM"/>
    </source>
</evidence>
<dbReference type="Pfam" id="PF01987">
    <property type="entry name" value="AIM24"/>
    <property type="match status" value="1"/>
</dbReference>
<reference evidence="2" key="1">
    <citation type="journal article" date="2019" name="Int. J. Syst. Evol. Microbiol.">
        <title>The Global Catalogue of Microorganisms (GCM) 10K type strain sequencing project: providing services to taxonomists for standard genome sequencing and annotation.</title>
        <authorList>
            <consortium name="The Broad Institute Genomics Platform"/>
            <consortium name="The Broad Institute Genome Sequencing Center for Infectious Disease"/>
            <person name="Wu L."/>
            <person name="Ma J."/>
        </authorList>
    </citation>
    <scope>NUCLEOTIDE SEQUENCE [LARGE SCALE GENOMIC DNA]</scope>
    <source>
        <strain evidence="2">CCM 7855</strain>
    </source>
</reference>
<protein>
    <recommendedName>
        <fullName evidence="3">AIM24 family protein</fullName>
    </recommendedName>
</protein>
<comment type="caution">
    <text evidence="1">The sequence shown here is derived from an EMBL/GenBank/DDBJ whole genome shotgun (WGS) entry which is preliminary data.</text>
</comment>
<dbReference type="InterPro" id="IPR036983">
    <property type="entry name" value="AIM24_sf"/>
</dbReference>
<dbReference type="InterPro" id="IPR002838">
    <property type="entry name" value="AIM24"/>
</dbReference>
<dbReference type="RefSeq" id="WP_188488360.1">
    <property type="nucleotide sequence ID" value="NZ_BMCS01000001.1"/>
</dbReference>